<dbReference type="Pfam" id="PF00098">
    <property type="entry name" value="zf-CCHC"/>
    <property type="match status" value="1"/>
</dbReference>
<accession>A0AA38KL46</accession>
<evidence type="ECO:0000259" key="3">
    <source>
        <dbReference type="PROSITE" id="PS50158"/>
    </source>
</evidence>
<feature type="domain" description="CCHC-type" evidence="3">
    <location>
        <begin position="123"/>
        <end position="140"/>
    </location>
</feature>
<keyword evidence="2" id="KW-0862">Zinc</keyword>
<feature type="non-terminal residue" evidence="4">
    <location>
        <position position="210"/>
    </location>
</feature>
<dbReference type="SUPFAM" id="SSF57756">
    <property type="entry name" value="Retrovirus zinc finger-like domains"/>
    <property type="match status" value="1"/>
</dbReference>
<evidence type="ECO:0000313" key="4">
    <source>
        <dbReference type="EMBL" id="KAJ3781154.1"/>
    </source>
</evidence>
<dbReference type="GO" id="GO:0008270">
    <property type="term" value="F:zinc ion binding"/>
    <property type="evidence" value="ECO:0007669"/>
    <property type="project" value="UniProtKB-KW"/>
</dbReference>
<feature type="non-terminal residue" evidence="4">
    <location>
        <position position="1"/>
    </location>
</feature>
<evidence type="ECO:0000256" key="2">
    <source>
        <dbReference type="PROSITE-ProRule" id="PRU00047"/>
    </source>
</evidence>
<dbReference type="InterPro" id="IPR001878">
    <property type="entry name" value="Znf_CCHC"/>
</dbReference>
<keyword evidence="5" id="KW-1185">Reference proteome</keyword>
<comment type="caution">
    <text evidence="4">The sequence shown here is derived from an EMBL/GenBank/DDBJ whole genome shotgun (WGS) entry which is preliminary data.</text>
</comment>
<evidence type="ECO:0000256" key="1">
    <source>
        <dbReference type="ARBA" id="ARBA00022664"/>
    </source>
</evidence>
<evidence type="ECO:0000313" key="5">
    <source>
        <dbReference type="Proteomes" id="UP001163798"/>
    </source>
</evidence>
<proteinExistence type="predicted"/>
<dbReference type="Proteomes" id="UP001163798">
    <property type="component" value="Unassembled WGS sequence"/>
</dbReference>
<gene>
    <name evidence="4" type="ORF">GGU10DRAFT_229791</name>
</gene>
<dbReference type="GO" id="GO:0006397">
    <property type="term" value="P:mRNA processing"/>
    <property type="evidence" value="ECO:0007669"/>
    <property type="project" value="UniProtKB-KW"/>
</dbReference>
<dbReference type="SMART" id="SM00343">
    <property type="entry name" value="ZnF_C2HC"/>
    <property type="match status" value="2"/>
</dbReference>
<organism evidence="4 5">
    <name type="scientific">Lentinula aff. detonsa</name>
    <dbReference type="NCBI Taxonomy" id="2804958"/>
    <lineage>
        <taxon>Eukaryota</taxon>
        <taxon>Fungi</taxon>
        <taxon>Dikarya</taxon>
        <taxon>Basidiomycota</taxon>
        <taxon>Agaricomycotina</taxon>
        <taxon>Agaricomycetes</taxon>
        <taxon>Agaricomycetidae</taxon>
        <taxon>Agaricales</taxon>
        <taxon>Marasmiineae</taxon>
        <taxon>Omphalotaceae</taxon>
        <taxon>Lentinula</taxon>
    </lineage>
</organism>
<dbReference type="GO" id="GO:0003676">
    <property type="term" value="F:nucleic acid binding"/>
    <property type="evidence" value="ECO:0007669"/>
    <property type="project" value="InterPro"/>
</dbReference>
<name>A0AA38KL46_9AGAR</name>
<dbReference type="AlphaFoldDB" id="A0AA38KL46"/>
<dbReference type="PROSITE" id="PS50158">
    <property type="entry name" value="ZF_CCHC"/>
    <property type="match status" value="1"/>
</dbReference>
<dbReference type="InterPro" id="IPR036875">
    <property type="entry name" value="Znf_CCHC_sf"/>
</dbReference>
<keyword evidence="2" id="KW-0479">Metal-binding</keyword>
<keyword evidence="2" id="KW-0863">Zinc-finger</keyword>
<sequence>LSNEHGAKWMKDGDHAKEWARKWEADIKVNFEAYKTIVEFVPVSQDLGNNESLREVERVSSLKEGCIKRARWIKPVERRGSRQRVTHAILSFDGPESANQAISNGVIVQGKPLEARRSLPEPRRCLKCQKLGHFARECKRNGDVCGRCAGQHSTGSCSSNERFCPNCNTQGHGAVDRSCPSFTGRIRALHERRSDIQYRFFVTDAPETWV</sequence>
<dbReference type="EMBL" id="MU793594">
    <property type="protein sequence ID" value="KAJ3781154.1"/>
    <property type="molecule type" value="Genomic_DNA"/>
</dbReference>
<reference evidence="4" key="1">
    <citation type="submission" date="2022-08" db="EMBL/GenBank/DDBJ databases">
        <authorList>
            <consortium name="DOE Joint Genome Institute"/>
            <person name="Min B."/>
            <person name="Riley R."/>
            <person name="Sierra-Patev S."/>
            <person name="Naranjo-Ortiz M."/>
            <person name="Looney B."/>
            <person name="Konkel Z."/>
            <person name="Slot J.C."/>
            <person name="Sakamoto Y."/>
            <person name="Steenwyk J.L."/>
            <person name="Rokas A."/>
            <person name="Carro J."/>
            <person name="Camarero S."/>
            <person name="Ferreira P."/>
            <person name="Molpeceres G."/>
            <person name="Ruiz-Duenas F.J."/>
            <person name="Serrano A."/>
            <person name="Henrissat B."/>
            <person name="Drula E."/>
            <person name="Hughes K.W."/>
            <person name="Mata J.L."/>
            <person name="Ishikawa N.K."/>
            <person name="Vargas-Isla R."/>
            <person name="Ushijima S."/>
            <person name="Smith C.A."/>
            <person name="Ahrendt S."/>
            <person name="Andreopoulos W."/>
            <person name="He G."/>
            <person name="Labutti K."/>
            <person name="Lipzen A."/>
            <person name="Ng V."/>
            <person name="Sandor L."/>
            <person name="Barry K."/>
            <person name="Martinez A.T."/>
            <person name="Xiao Y."/>
            <person name="Gibbons J.G."/>
            <person name="Terashima K."/>
            <person name="Hibbett D.S."/>
            <person name="Grigoriev I.V."/>
        </authorList>
    </citation>
    <scope>NUCLEOTIDE SEQUENCE</scope>
    <source>
        <strain evidence="4">TFB10291</strain>
    </source>
</reference>
<keyword evidence="1" id="KW-0507">mRNA processing</keyword>
<protein>
    <recommendedName>
        <fullName evidence="3">CCHC-type domain-containing protein</fullName>
    </recommendedName>
</protein>